<proteinExistence type="predicted"/>
<evidence type="ECO:0000313" key="1">
    <source>
        <dbReference type="EMBL" id="KAK1861531.1"/>
    </source>
</evidence>
<comment type="caution">
    <text evidence="1">The sequence shown here is derived from an EMBL/GenBank/DDBJ whole genome shotgun (WGS) entry which is preliminary data.</text>
</comment>
<sequence>MSVLSAAAVSPGAHTASYAATFSSAQLQPVRMPPVRQRPPNRVRLALCQMRVTADKRANLATAARDIAAAADGGATLVVLPECFNCPYDTSRVRGYAEELPRVGTSGTVRHGSATLAAIQVAARRSGVTVVAGSIPELTPLDGCLYNTSMVVGPSGELLAKHRKMHLCDVDVPGGVQLRESTTFTPGHQVTTFPMPTGEAVTPPTASPDVTSGVGAITSGAQGRPVSTPLRVGVGICYDVRFPELSALMARQSGAGLLVFPAALNKALGPAHWELLLRARAVDNQVYLAVCSPACGGADDPDEKRYPSWGHSMIVSPWGEVLKSAQFEAEIVHAEIDGSLLDSVRTALPISKQRRDDVYRTEVVPRPS</sequence>
<accession>A0ACC3BVM7</accession>
<organism evidence="1 2">
    <name type="scientific">Pyropia yezoensis</name>
    <name type="common">Susabi-nori</name>
    <name type="synonym">Porphyra yezoensis</name>
    <dbReference type="NCBI Taxonomy" id="2788"/>
    <lineage>
        <taxon>Eukaryota</taxon>
        <taxon>Rhodophyta</taxon>
        <taxon>Bangiophyceae</taxon>
        <taxon>Bangiales</taxon>
        <taxon>Bangiaceae</taxon>
        <taxon>Pyropia</taxon>
    </lineage>
</organism>
<protein>
    <submittedName>
        <fullName evidence="1">Uncharacterized protein</fullName>
    </submittedName>
</protein>
<dbReference type="EMBL" id="CM020618">
    <property type="protein sequence ID" value="KAK1861531.1"/>
    <property type="molecule type" value="Genomic_DNA"/>
</dbReference>
<gene>
    <name evidence="1" type="ORF">I4F81_004115</name>
</gene>
<reference evidence="1" key="1">
    <citation type="submission" date="2019-11" db="EMBL/GenBank/DDBJ databases">
        <title>Nori genome reveals adaptations in red seaweeds to the harsh intertidal environment.</title>
        <authorList>
            <person name="Wang D."/>
            <person name="Mao Y."/>
        </authorList>
    </citation>
    <scope>NUCLEOTIDE SEQUENCE</scope>
    <source>
        <tissue evidence="1">Gametophyte</tissue>
    </source>
</reference>
<dbReference type="Proteomes" id="UP000798662">
    <property type="component" value="Chromosome 1"/>
</dbReference>
<keyword evidence="2" id="KW-1185">Reference proteome</keyword>
<evidence type="ECO:0000313" key="2">
    <source>
        <dbReference type="Proteomes" id="UP000798662"/>
    </source>
</evidence>
<name>A0ACC3BVM7_PYRYE</name>